<evidence type="ECO:0000256" key="5">
    <source>
        <dbReference type="SAM" id="SignalP"/>
    </source>
</evidence>
<dbReference type="Gene3D" id="2.120.10.30">
    <property type="entry name" value="TolB, C-terminal domain"/>
    <property type="match status" value="1"/>
</dbReference>
<dbReference type="Pfam" id="PF03022">
    <property type="entry name" value="MRJP"/>
    <property type="match status" value="1"/>
</dbReference>
<feature type="compositionally biased region" description="Basic and acidic residues" evidence="4">
    <location>
        <begin position="472"/>
        <end position="488"/>
    </location>
</feature>
<evidence type="ECO:0000256" key="4">
    <source>
        <dbReference type="SAM" id="MobiDB-lite"/>
    </source>
</evidence>
<evidence type="ECO:0000256" key="3">
    <source>
        <dbReference type="ARBA" id="ARBA00022525"/>
    </source>
</evidence>
<evidence type="ECO:0000256" key="2">
    <source>
        <dbReference type="ARBA" id="ARBA00009127"/>
    </source>
</evidence>
<dbReference type="Proteomes" id="UP000596742">
    <property type="component" value="Unassembled WGS sequence"/>
</dbReference>
<gene>
    <name evidence="6" type="ORF">MGAL_10B066901</name>
</gene>
<comment type="caution">
    <text evidence="6">The sequence shown here is derived from an EMBL/GenBank/DDBJ whole genome shotgun (WGS) entry which is preliminary data.</text>
</comment>
<organism evidence="6 7">
    <name type="scientific">Mytilus galloprovincialis</name>
    <name type="common">Mediterranean mussel</name>
    <dbReference type="NCBI Taxonomy" id="29158"/>
    <lineage>
        <taxon>Eukaryota</taxon>
        <taxon>Metazoa</taxon>
        <taxon>Spiralia</taxon>
        <taxon>Lophotrochozoa</taxon>
        <taxon>Mollusca</taxon>
        <taxon>Bivalvia</taxon>
        <taxon>Autobranchia</taxon>
        <taxon>Pteriomorphia</taxon>
        <taxon>Mytilida</taxon>
        <taxon>Mytiloidea</taxon>
        <taxon>Mytilidae</taxon>
        <taxon>Mytilinae</taxon>
        <taxon>Mytilus</taxon>
    </lineage>
</organism>
<dbReference type="InterPro" id="IPR017996">
    <property type="entry name" value="MRJP/yellow-related"/>
</dbReference>
<name>A0A8B6DS39_MYTGA</name>
<accession>A0A8B6DS39</accession>
<keyword evidence="3" id="KW-0964">Secreted</keyword>
<evidence type="ECO:0000256" key="1">
    <source>
        <dbReference type="ARBA" id="ARBA00004613"/>
    </source>
</evidence>
<evidence type="ECO:0008006" key="8">
    <source>
        <dbReference type="Google" id="ProtNLM"/>
    </source>
</evidence>
<dbReference type="GO" id="GO:0005576">
    <property type="term" value="C:extracellular region"/>
    <property type="evidence" value="ECO:0007669"/>
    <property type="project" value="UniProtKB-SubCell"/>
</dbReference>
<evidence type="ECO:0000313" key="7">
    <source>
        <dbReference type="Proteomes" id="UP000596742"/>
    </source>
</evidence>
<feature type="signal peptide" evidence="5">
    <location>
        <begin position="1"/>
        <end position="21"/>
    </location>
</feature>
<reference evidence="6" key="1">
    <citation type="submission" date="2018-11" db="EMBL/GenBank/DDBJ databases">
        <authorList>
            <person name="Alioto T."/>
            <person name="Alioto T."/>
        </authorList>
    </citation>
    <scope>NUCLEOTIDE SEQUENCE</scope>
</reference>
<dbReference type="AlphaFoldDB" id="A0A8B6DS39"/>
<keyword evidence="7" id="KW-1185">Reference proteome</keyword>
<proteinExistence type="inferred from homology"/>
<dbReference type="InterPro" id="IPR011042">
    <property type="entry name" value="6-blade_b-propeller_TolB-like"/>
</dbReference>
<dbReference type="OrthoDB" id="9977471at2759"/>
<protein>
    <recommendedName>
        <fullName evidence="8">Bee-milk protein</fullName>
    </recommendedName>
</protein>
<dbReference type="EMBL" id="UYJE01003906">
    <property type="protein sequence ID" value="VDI23286.1"/>
    <property type="molecule type" value="Genomic_DNA"/>
</dbReference>
<dbReference type="PANTHER" id="PTHR10009:SF18">
    <property type="entry name" value="PROTEIN YELLOW-LIKE PROTEIN"/>
    <property type="match status" value="1"/>
</dbReference>
<evidence type="ECO:0000313" key="6">
    <source>
        <dbReference type="EMBL" id="VDI23286.1"/>
    </source>
</evidence>
<sequence length="518" mass="59627">MANYLVFAFYFQAFGIFTVLCSVEPNIVYEWETVDLVWPNSSVKEEYIQSKKFIPENNAINGIKMYKDNIYLTIPKLKDGVPFSLVKIQNDTSKNPLLIPYPNWDIQLEGDCSKMRLIQSMEIDPYTGYMWIIDTSFVPGPGINIADQCLSKIIIWDLENDVEIHRHTFPSSVTGPGMFYLNDIVLDFNSNKTARWAYISDTLGHRLIVYDRELDISYAFSHPSMKPVQEYASITIGNVTNAYSSLGINGIAMSSDLKNVYYCPLAGVGLYRIRTALLRKNSSNTDFGREVIHVGNKMVQSDGIYYGKKHNLYYSTLGPRSVYQWSMTPISDNVKPGRQTEIAKDDRIEWIDSFAFDESGYLCKGMALPKLFRKTQVRFSAKDDLNLLKEVLAENPYKDKTKWEVVAQNVKENVDKVFNVTSRRVRERTQLLLQQFQKENYEALKRSGTEEEYTEKQQLLQEIQSLAEEEDKEQKEKAQQKDKDEHSAKLIRKRAMEALTPVKISNGTLYSFSVMYLG</sequence>
<comment type="subcellular location">
    <subcellularLocation>
        <location evidence="1">Secreted</location>
    </subcellularLocation>
</comment>
<feature type="region of interest" description="Disordered" evidence="4">
    <location>
        <begin position="468"/>
        <end position="489"/>
    </location>
</feature>
<comment type="similarity">
    <text evidence="2">Belongs to the major royal jelly protein family.</text>
</comment>
<dbReference type="SUPFAM" id="SSF63829">
    <property type="entry name" value="Calcium-dependent phosphotriesterase"/>
    <property type="match status" value="1"/>
</dbReference>
<keyword evidence="5" id="KW-0732">Signal</keyword>
<dbReference type="PANTHER" id="PTHR10009">
    <property type="entry name" value="PROTEIN YELLOW-RELATED"/>
    <property type="match status" value="1"/>
</dbReference>
<feature type="chain" id="PRO_5032692806" description="Bee-milk protein" evidence="5">
    <location>
        <begin position="22"/>
        <end position="518"/>
    </location>
</feature>